<proteinExistence type="inferred from homology"/>
<keyword evidence="11" id="KW-0137">Centromere</keyword>
<evidence type="ECO:0000259" key="13">
    <source>
        <dbReference type="Pfam" id="PF03800"/>
    </source>
</evidence>
<dbReference type="Pfam" id="PF03800">
    <property type="entry name" value="Nuf2"/>
    <property type="match status" value="1"/>
</dbReference>
<dbReference type="GO" id="GO:0051315">
    <property type="term" value="P:attachment of mitotic spindle microtubules to kinetochore"/>
    <property type="evidence" value="ECO:0007669"/>
    <property type="project" value="TreeGrafter"/>
</dbReference>
<evidence type="ECO:0000256" key="4">
    <source>
        <dbReference type="ARBA" id="ARBA00022454"/>
    </source>
</evidence>
<dbReference type="GO" id="GO:0044877">
    <property type="term" value="F:protein-containing complex binding"/>
    <property type="evidence" value="ECO:0007669"/>
    <property type="project" value="TreeGrafter"/>
</dbReference>
<evidence type="ECO:0000256" key="7">
    <source>
        <dbReference type="ARBA" id="ARBA00022838"/>
    </source>
</evidence>
<name>A0A8H7UH20_9FUNG</name>
<dbReference type="AlphaFoldDB" id="A0A8H7UH20"/>
<evidence type="ECO:0000256" key="11">
    <source>
        <dbReference type="ARBA" id="ARBA00023328"/>
    </source>
</evidence>
<feature type="domain" description="Nuf2 DHR10-like" evidence="14">
    <location>
        <begin position="236"/>
        <end position="351"/>
    </location>
</feature>
<feature type="region of interest" description="Disordered" evidence="12">
    <location>
        <begin position="337"/>
        <end position="367"/>
    </location>
</feature>
<dbReference type="PANTHER" id="PTHR21650:SF2">
    <property type="entry name" value="KINETOCHORE PROTEIN NUF2"/>
    <property type="match status" value="1"/>
</dbReference>
<dbReference type="GO" id="GO:0051301">
    <property type="term" value="P:cell division"/>
    <property type="evidence" value="ECO:0007669"/>
    <property type="project" value="UniProtKB-KW"/>
</dbReference>
<dbReference type="Pfam" id="PF18595">
    <property type="entry name" value="Nuf2_DHR10-like"/>
    <property type="match status" value="1"/>
</dbReference>
<evidence type="ECO:0000256" key="12">
    <source>
        <dbReference type="SAM" id="MobiDB-lite"/>
    </source>
</evidence>
<dbReference type="PANTHER" id="PTHR21650">
    <property type="entry name" value="MEMBRALIN/KINETOCHORE PROTEIN NUF2"/>
    <property type="match status" value="1"/>
</dbReference>
<sequence length="415" mass="48329">MYAARRNQTAESKVFYEVPTLSNTTLLRCLREIQLPFTEEDLMKPTAQSTQYLFERCLDLLMGVHTTQIEEVRDKMLQNVEHPEVHHDMLGMLLLYDRMSKLMLELGFADFNFRDITKPTHDRIVKILSALVNYARFREERLTTFEQISAAGDEIAMKRANLEQIHEETSAKLNQLKEKAKAEEPETKQKEAENEEYGRTLRDQKKNADSIHTQYQELKATQHHLRDEMANAKLTSSIEEESQAATENEATVRRLQAKIDTISAILEEVNACNRLLSDCEEGIKNYETLNRHNAINEEKIGKKELDMQELQNKEQYLTRMLNNLMQKMAKLEQQQEKKRENVQSDMNQAQQEYSQTSSEVSKMQQQMSEIQASAELLDQQINDIKTSLEVDVSNLQSEYDNLKAQFESYLSEMKL</sequence>
<keyword evidence="10" id="KW-0131">Cell cycle</keyword>
<feature type="region of interest" description="Disordered" evidence="12">
    <location>
        <begin position="176"/>
        <end position="208"/>
    </location>
</feature>
<evidence type="ECO:0000313" key="16">
    <source>
        <dbReference type="Proteomes" id="UP000612746"/>
    </source>
</evidence>
<protein>
    <recommendedName>
        <fullName evidence="17">Kinetochore protein Nuf2</fullName>
    </recommendedName>
</protein>
<evidence type="ECO:0008006" key="17">
    <source>
        <dbReference type="Google" id="ProtNLM"/>
    </source>
</evidence>
<evidence type="ECO:0000256" key="10">
    <source>
        <dbReference type="ARBA" id="ARBA00023306"/>
    </source>
</evidence>
<evidence type="ECO:0000256" key="1">
    <source>
        <dbReference type="ARBA" id="ARBA00004123"/>
    </source>
</evidence>
<reference evidence="15" key="1">
    <citation type="submission" date="2020-12" db="EMBL/GenBank/DDBJ databases">
        <title>Metabolic potential, ecology and presence of endohyphal bacteria is reflected in genomic diversity of Mucoromycotina.</title>
        <authorList>
            <person name="Muszewska A."/>
            <person name="Okrasinska A."/>
            <person name="Steczkiewicz K."/>
            <person name="Drgas O."/>
            <person name="Orlowska M."/>
            <person name="Perlinska-Lenart U."/>
            <person name="Aleksandrzak-Piekarczyk T."/>
            <person name="Szatraj K."/>
            <person name="Zielenkiewicz U."/>
            <person name="Pilsyk S."/>
            <person name="Malc E."/>
            <person name="Mieczkowski P."/>
            <person name="Kruszewska J.S."/>
            <person name="Biernat P."/>
            <person name="Pawlowska J."/>
        </authorList>
    </citation>
    <scope>NUCLEOTIDE SEQUENCE</scope>
    <source>
        <strain evidence="15">WA0000051536</strain>
    </source>
</reference>
<dbReference type="GO" id="GO:0031262">
    <property type="term" value="C:Ndc80 complex"/>
    <property type="evidence" value="ECO:0007669"/>
    <property type="project" value="InterPro"/>
</dbReference>
<dbReference type="Proteomes" id="UP000612746">
    <property type="component" value="Unassembled WGS sequence"/>
</dbReference>
<keyword evidence="8" id="KW-0175">Coiled coil</keyword>
<dbReference type="InterPro" id="IPR038275">
    <property type="entry name" value="Nuf2_N_sf"/>
</dbReference>
<organism evidence="15 16">
    <name type="scientific">Umbelopsis vinacea</name>
    <dbReference type="NCBI Taxonomy" id="44442"/>
    <lineage>
        <taxon>Eukaryota</taxon>
        <taxon>Fungi</taxon>
        <taxon>Fungi incertae sedis</taxon>
        <taxon>Mucoromycota</taxon>
        <taxon>Mucoromycotina</taxon>
        <taxon>Umbelopsidomycetes</taxon>
        <taxon>Umbelopsidales</taxon>
        <taxon>Umbelopsidaceae</taxon>
        <taxon>Umbelopsis</taxon>
    </lineage>
</organism>
<evidence type="ECO:0000259" key="14">
    <source>
        <dbReference type="Pfam" id="PF18595"/>
    </source>
</evidence>
<keyword evidence="6" id="KW-0498">Mitosis</keyword>
<evidence type="ECO:0000256" key="2">
    <source>
        <dbReference type="ARBA" id="ARBA00004629"/>
    </source>
</evidence>
<dbReference type="GO" id="GO:0005634">
    <property type="term" value="C:nucleus"/>
    <property type="evidence" value="ECO:0007669"/>
    <property type="project" value="UniProtKB-SubCell"/>
</dbReference>
<comment type="similarity">
    <text evidence="3">Belongs to the NUF2 family.</text>
</comment>
<keyword evidence="4" id="KW-0158">Chromosome</keyword>
<evidence type="ECO:0000256" key="3">
    <source>
        <dbReference type="ARBA" id="ARBA00005498"/>
    </source>
</evidence>
<dbReference type="EMBL" id="JAEPRA010000010">
    <property type="protein sequence ID" value="KAG2179588.1"/>
    <property type="molecule type" value="Genomic_DNA"/>
</dbReference>
<keyword evidence="7" id="KW-0995">Kinetochore</keyword>
<dbReference type="Gene3D" id="1.10.418.60">
    <property type="entry name" value="Ncd80 complex, Nuf2 subunit"/>
    <property type="match status" value="1"/>
</dbReference>
<dbReference type="InterPro" id="IPR005549">
    <property type="entry name" value="Kinetochore_Nuf2_N"/>
</dbReference>
<feature type="compositionally biased region" description="Polar residues" evidence="12">
    <location>
        <begin position="343"/>
        <end position="367"/>
    </location>
</feature>
<dbReference type="InterPro" id="IPR041112">
    <property type="entry name" value="Nuf2_DHR10-like"/>
</dbReference>
<dbReference type="GO" id="GO:0051383">
    <property type="term" value="P:kinetochore organization"/>
    <property type="evidence" value="ECO:0007669"/>
    <property type="project" value="TreeGrafter"/>
</dbReference>
<gene>
    <name evidence="15" type="ORF">INT44_006435</name>
</gene>
<comment type="subcellular location">
    <subcellularLocation>
        <location evidence="2">Chromosome</location>
        <location evidence="2">Centromere</location>
        <location evidence="2">Kinetochore</location>
    </subcellularLocation>
    <subcellularLocation>
        <location evidence="1">Nucleus</location>
    </subcellularLocation>
</comment>
<feature type="domain" description="Kinetochore protein Nuf2 N-terminal" evidence="13">
    <location>
        <begin position="16"/>
        <end position="148"/>
    </location>
</feature>
<dbReference type="GO" id="GO:0045132">
    <property type="term" value="P:meiotic chromosome segregation"/>
    <property type="evidence" value="ECO:0007669"/>
    <property type="project" value="TreeGrafter"/>
</dbReference>
<evidence type="ECO:0000256" key="9">
    <source>
        <dbReference type="ARBA" id="ARBA00023242"/>
    </source>
</evidence>
<evidence type="ECO:0000313" key="15">
    <source>
        <dbReference type="EMBL" id="KAG2179588.1"/>
    </source>
</evidence>
<accession>A0A8H7UH20</accession>
<dbReference type="OrthoDB" id="8194677at2759"/>
<keyword evidence="5" id="KW-0132">Cell division</keyword>
<evidence type="ECO:0000256" key="5">
    <source>
        <dbReference type="ARBA" id="ARBA00022618"/>
    </source>
</evidence>
<evidence type="ECO:0000256" key="8">
    <source>
        <dbReference type="ARBA" id="ARBA00023054"/>
    </source>
</evidence>
<keyword evidence="9" id="KW-0539">Nucleus</keyword>
<dbReference type="GO" id="GO:0007052">
    <property type="term" value="P:mitotic spindle organization"/>
    <property type="evidence" value="ECO:0007669"/>
    <property type="project" value="TreeGrafter"/>
</dbReference>
<comment type="caution">
    <text evidence="15">The sequence shown here is derived from an EMBL/GenBank/DDBJ whole genome shotgun (WGS) entry which is preliminary data.</text>
</comment>
<keyword evidence="16" id="KW-1185">Reference proteome</keyword>
<evidence type="ECO:0000256" key="6">
    <source>
        <dbReference type="ARBA" id="ARBA00022776"/>
    </source>
</evidence>